<comment type="caution">
    <text evidence="2">The sequence shown here is derived from an EMBL/GenBank/DDBJ whole genome shotgun (WGS) entry which is preliminary data.</text>
</comment>
<gene>
    <name evidence="2" type="ORF">B8W98_11585</name>
</gene>
<organism evidence="2 3">
    <name type="scientific">Lentilactobacillus parakefiri</name>
    <dbReference type="NCBI Taxonomy" id="152332"/>
    <lineage>
        <taxon>Bacteria</taxon>
        <taxon>Bacillati</taxon>
        <taxon>Bacillota</taxon>
        <taxon>Bacilli</taxon>
        <taxon>Lactobacillales</taxon>
        <taxon>Lactobacillaceae</taxon>
        <taxon>Lentilactobacillus</taxon>
    </lineage>
</organism>
<proteinExistence type="predicted"/>
<accession>A0A269XUI6</accession>
<name>A0A269XUI6_9LACO</name>
<sequence>MQEQVKASQLITDDYEYIKSGKALKDFEEKNKRLEDRLLDEQIKNGKVIDEYNDLADSYNNLLEQNQEKEKELNRSYKLFNNVFKLIKGVMKEETYHSLINHIDNHLESSKMRETMIVDDNDEQFFKKKYQRHEPEIIFEDERDDGYTL</sequence>
<evidence type="ECO:0000256" key="1">
    <source>
        <dbReference type="SAM" id="Coils"/>
    </source>
</evidence>
<evidence type="ECO:0000313" key="2">
    <source>
        <dbReference type="EMBL" id="PAK76930.1"/>
    </source>
</evidence>
<dbReference type="AlphaFoldDB" id="A0A269XUI6"/>
<dbReference type="Proteomes" id="UP000216802">
    <property type="component" value="Unassembled WGS sequence"/>
</dbReference>
<evidence type="ECO:0000313" key="3">
    <source>
        <dbReference type="Proteomes" id="UP000216802"/>
    </source>
</evidence>
<protein>
    <submittedName>
        <fullName evidence="2">Recombinase</fullName>
    </submittedName>
</protein>
<dbReference type="EMBL" id="NCXI01000156">
    <property type="protein sequence ID" value="PAK76930.1"/>
    <property type="molecule type" value="Genomic_DNA"/>
</dbReference>
<reference evidence="2 3" key="1">
    <citation type="submission" date="2017-04" db="EMBL/GenBank/DDBJ databases">
        <title>Kefir bacterial isolates.</title>
        <authorList>
            <person name="Kim Y."/>
            <person name="Blasche S."/>
            <person name="Patil K.R."/>
        </authorList>
    </citation>
    <scope>NUCLEOTIDE SEQUENCE [LARGE SCALE GENOMIC DNA]</scope>
    <source>
        <strain evidence="2 3">OG2</strain>
    </source>
</reference>
<feature type="coiled-coil region" evidence="1">
    <location>
        <begin position="17"/>
        <end position="79"/>
    </location>
</feature>
<keyword evidence="1" id="KW-0175">Coiled coil</keyword>